<dbReference type="Gene3D" id="1.10.287.470">
    <property type="entry name" value="Helix hairpin bin"/>
    <property type="match status" value="1"/>
</dbReference>
<protein>
    <submittedName>
        <fullName evidence="4">Auxiliary transport protein, membrane fusion protein family protein</fullName>
    </submittedName>
</protein>
<evidence type="ECO:0000313" key="5">
    <source>
        <dbReference type="Proteomes" id="UP000027442"/>
    </source>
</evidence>
<feature type="domain" description="Multidrug resistance protein MdtA-like barrel-sandwich hybrid" evidence="3">
    <location>
        <begin position="35"/>
        <end position="206"/>
    </location>
</feature>
<keyword evidence="5" id="KW-1185">Reference proteome</keyword>
<comment type="caution">
    <text evidence="4">The sequence shown here is derived from an EMBL/GenBank/DDBJ whole genome shotgun (WGS) entry which is preliminary data.</text>
</comment>
<sequence length="297" mass="32617">MKHQSITLAALALLIVACGGNEKEYDATGIFEATEVTVSAEGTGRLMAFDISEGSTLTAGQQVGLIDTVQLQLKARQVGATREVFANQRPDIQAQIAVTKQQINKALVEQRRTEALLKDGAATSKQLDDAQNAVAVLQKQLQGQISLLQNSTRSLNSQMSGADIQRYEVMDQLEKCHIKSPITGTVLEKYAEQGEFTSIGRPLFKVADTRNMTLRAYITSTQLSKVHVGQRVKVFADYGNDTRHTYEGTVTWISPKAEFTPKSILTDDERADQVYAVKVSVKNNGYIKIGMYGEVKL</sequence>
<dbReference type="Gene3D" id="2.40.30.170">
    <property type="match status" value="1"/>
</dbReference>
<comment type="subcellular location">
    <subcellularLocation>
        <location evidence="1">Cell envelope</location>
    </subcellularLocation>
</comment>
<dbReference type="Gene3D" id="2.40.50.100">
    <property type="match status" value="1"/>
</dbReference>
<evidence type="ECO:0000256" key="2">
    <source>
        <dbReference type="ARBA" id="ARBA00023054"/>
    </source>
</evidence>
<dbReference type="PROSITE" id="PS51257">
    <property type="entry name" value="PROKAR_LIPOPROTEIN"/>
    <property type="match status" value="1"/>
</dbReference>
<dbReference type="SUPFAM" id="SSF111369">
    <property type="entry name" value="HlyD-like secretion proteins"/>
    <property type="match status" value="1"/>
</dbReference>
<name>A0A069QIP3_HOYLO</name>
<dbReference type="InterPro" id="IPR050465">
    <property type="entry name" value="UPF0194_transport"/>
</dbReference>
<dbReference type="RefSeq" id="WP_018966882.1">
    <property type="nucleotide sequence ID" value="NZ_KB899212.1"/>
</dbReference>
<evidence type="ECO:0000313" key="4">
    <source>
        <dbReference type="EMBL" id="KDR52567.1"/>
    </source>
</evidence>
<dbReference type="PATRIC" id="fig|1122985.7.peg.1397"/>
<dbReference type="AlphaFoldDB" id="A0A069QIP3"/>
<proteinExistence type="predicted"/>
<dbReference type="InterPro" id="IPR058625">
    <property type="entry name" value="MdtA-like_BSH"/>
</dbReference>
<organism evidence="4 5">
    <name type="scientific">Hoylesella loescheii DSM 19665 = JCM 12249 = ATCC 15930</name>
    <dbReference type="NCBI Taxonomy" id="1122985"/>
    <lineage>
        <taxon>Bacteria</taxon>
        <taxon>Pseudomonadati</taxon>
        <taxon>Bacteroidota</taxon>
        <taxon>Bacteroidia</taxon>
        <taxon>Bacteroidales</taxon>
        <taxon>Prevotellaceae</taxon>
        <taxon>Hoylesella</taxon>
    </lineage>
</organism>
<evidence type="ECO:0000259" key="3">
    <source>
        <dbReference type="Pfam" id="PF25917"/>
    </source>
</evidence>
<keyword evidence="2" id="KW-0175">Coiled coil</keyword>
<dbReference type="Proteomes" id="UP000027442">
    <property type="component" value="Unassembled WGS sequence"/>
</dbReference>
<dbReference type="eggNOG" id="COG0845">
    <property type="taxonomic scope" value="Bacteria"/>
</dbReference>
<accession>A0A069QIP3</accession>
<dbReference type="EMBL" id="JNGW01000054">
    <property type="protein sequence ID" value="KDR52567.1"/>
    <property type="molecule type" value="Genomic_DNA"/>
</dbReference>
<dbReference type="PANTHER" id="PTHR32347">
    <property type="entry name" value="EFFLUX SYSTEM COMPONENT YKNX-RELATED"/>
    <property type="match status" value="1"/>
</dbReference>
<evidence type="ECO:0000256" key="1">
    <source>
        <dbReference type="ARBA" id="ARBA00004196"/>
    </source>
</evidence>
<dbReference type="HOGENOM" id="CLU_018816_6_3_10"/>
<dbReference type="GO" id="GO:0030313">
    <property type="term" value="C:cell envelope"/>
    <property type="evidence" value="ECO:0007669"/>
    <property type="project" value="UniProtKB-SubCell"/>
</dbReference>
<dbReference type="PANTHER" id="PTHR32347:SF23">
    <property type="entry name" value="BLL5650 PROTEIN"/>
    <property type="match status" value="1"/>
</dbReference>
<reference evidence="4 5" key="1">
    <citation type="submission" date="2013-08" db="EMBL/GenBank/DDBJ databases">
        <authorList>
            <person name="Weinstock G."/>
            <person name="Sodergren E."/>
            <person name="Wylie T."/>
            <person name="Fulton L."/>
            <person name="Fulton R."/>
            <person name="Fronick C."/>
            <person name="O'Laughlin M."/>
            <person name="Godfrey J."/>
            <person name="Miner T."/>
            <person name="Herter B."/>
            <person name="Appelbaum E."/>
            <person name="Cordes M."/>
            <person name="Lek S."/>
            <person name="Wollam A."/>
            <person name="Pepin K.H."/>
            <person name="Palsikar V.B."/>
            <person name="Mitreva M."/>
            <person name="Wilson R.K."/>
        </authorList>
    </citation>
    <scope>NUCLEOTIDE SEQUENCE [LARGE SCALE GENOMIC DNA]</scope>
    <source>
        <strain evidence="4 5">ATCC 15930</strain>
    </source>
</reference>
<dbReference type="Pfam" id="PF25917">
    <property type="entry name" value="BSH_RND"/>
    <property type="match status" value="1"/>
</dbReference>
<gene>
    <name evidence="4" type="ORF">HMPREF1991_01344</name>
</gene>